<protein>
    <submittedName>
        <fullName evidence="1">Uncharacterized protein</fullName>
    </submittedName>
</protein>
<keyword evidence="2" id="KW-1185">Reference proteome</keyword>
<reference evidence="2" key="1">
    <citation type="journal article" date="2019" name="Int. J. Syst. Evol. Microbiol.">
        <title>The Global Catalogue of Microorganisms (GCM) 10K type strain sequencing project: providing services to taxonomists for standard genome sequencing and annotation.</title>
        <authorList>
            <consortium name="The Broad Institute Genomics Platform"/>
            <consortium name="The Broad Institute Genome Sequencing Center for Infectious Disease"/>
            <person name="Wu L."/>
            <person name="Ma J."/>
        </authorList>
    </citation>
    <scope>NUCLEOTIDE SEQUENCE [LARGE SCALE GENOMIC DNA]</scope>
    <source>
        <strain evidence="2">CCUG 56698</strain>
    </source>
</reference>
<evidence type="ECO:0000313" key="2">
    <source>
        <dbReference type="Proteomes" id="UP001596527"/>
    </source>
</evidence>
<dbReference type="Proteomes" id="UP001596527">
    <property type="component" value="Unassembled WGS sequence"/>
</dbReference>
<proteinExistence type="predicted"/>
<evidence type="ECO:0000313" key="1">
    <source>
        <dbReference type="EMBL" id="MFC7579784.1"/>
    </source>
</evidence>
<dbReference type="RefSeq" id="WP_380971274.1">
    <property type="nucleotide sequence ID" value="NZ_JBHTEF010000001.1"/>
</dbReference>
<comment type="caution">
    <text evidence="1">The sequence shown here is derived from an EMBL/GenBank/DDBJ whole genome shotgun (WGS) entry which is preliminary data.</text>
</comment>
<organism evidence="1 2">
    <name type="scientific">Schaalia naturae</name>
    <dbReference type="NCBI Taxonomy" id="635203"/>
    <lineage>
        <taxon>Bacteria</taxon>
        <taxon>Bacillati</taxon>
        <taxon>Actinomycetota</taxon>
        <taxon>Actinomycetes</taxon>
        <taxon>Actinomycetales</taxon>
        <taxon>Actinomycetaceae</taxon>
        <taxon>Schaalia</taxon>
    </lineage>
</organism>
<name>A0ABW2SIW6_9ACTO</name>
<dbReference type="EMBL" id="JBHTEF010000001">
    <property type="protein sequence ID" value="MFC7579784.1"/>
    <property type="molecule type" value="Genomic_DNA"/>
</dbReference>
<sequence length="147" mass="15612">MTVAMSLTAGVAANAAPVSDDPEPDGSSSDSVVVIQTGVPDYFCDEGTGQHVILNPKGCYGTLDTYMDGRYQGSINLASFRASQGPSAWDSFTRLDNAMESFCSTHPVACPITIGTIQAICRKVFNLKVAVVESLPTPEERYRADVA</sequence>
<accession>A0ABW2SIW6</accession>
<gene>
    <name evidence="1" type="ORF">ACFQWG_00870</name>
</gene>